<sequence>MIYFVFFPYRDFLFGSRSPIVVSILLRYQKGKEKSWFASENHFLFTQLEEK</sequence>
<reference evidence="1" key="1">
    <citation type="submission" date="2015-10" db="EMBL/GenBank/DDBJ databases">
        <title>EvidentialGene: Evidence-directed Construction of Complete mRNA Transcriptomes without Genomes.</title>
        <authorList>
            <person name="Gilbert D.G."/>
        </authorList>
    </citation>
    <scope>NUCLEOTIDE SEQUENCE</scope>
</reference>
<dbReference type="EMBL" id="GDIQ01027348">
    <property type="protein sequence ID" value="JAN67389.1"/>
    <property type="molecule type" value="Transcribed_RNA"/>
</dbReference>
<protein>
    <submittedName>
        <fullName evidence="1">Uncharacterized protein</fullName>
    </submittedName>
</protein>
<organism evidence="1">
    <name type="scientific">Daphnia magna</name>
    <dbReference type="NCBI Taxonomy" id="35525"/>
    <lineage>
        <taxon>Eukaryota</taxon>
        <taxon>Metazoa</taxon>
        <taxon>Ecdysozoa</taxon>
        <taxon>Arthropoda</taxon>
        <taxon>Crustacea</taxon>
        <taxon>Branchiopoda</taxon>
        <taxon>Diplostraca</taxon>
        <taxon>Cladocera</taxon>
        <taxon>Anomopoda</taxon>
        <taxon>Daphniidae</taxon>
        <taxon>Daphnia</taxon>
    </lineage>
</organism>
<dbReference type="AlphaFoldDB" id="A0A0N8EH40"/>
<name>A0A0N8EH40_9CRUS</name>
<proteinExistence type="predicted"/>
<evidence type="ECO:0000313" key="1">
    <source>
        <dbReference type="EMBL" id="JAN67389.1"/>
    </source>
</evidence>
<accession>A0A0N8EH40</accession>